<protein>
    <recommendedName>
        <fullName evidence="1">Mutator-like transposase domain-containing protein</fullName>
    </recommendedName>
</protein>
<proteinExistence type="predicted"/>
<dbReference type="Pfam" id="PF20700">
    <property type="entry name" value="Mutator"/>
    <property type="match status" value="1"/>
</dbReference>
<organism evidence="2 3">
    <name type="scientific">Paramuricea clavata</name>
    <name type="common">Red gorgonian</name>
    <name type="synonym">Violescent sea-whip</name>
    <dbReference type="NCBI Taxonomy" id="317549"/>
    <lineage>
        <taxon>Eukaryota</taxon>
        <taxon>Metazoa</taxon>
        <taxon>Cnidaria</taxon>
        <taxon>Anthozoa</taxon>
        <taxon>Octocorallia</taxon>
        <taxon>Malacalcyonacea</taxon>
        <taxon>Plexauridae</taxon>
        <taxon>Paramuricea</taxon>
    </lineage>
</organism>
<feature type="domain" description="Mutator-like transposase" evidence="1">
    <location>
        <begin position="19"/>
        <end position="87"/>
    </location>
</feature>
<evidence type="ECO:0000313" key="2">
    <source>
        <dbReference type="EMBL" id="CAB4039199.1"/>
    </source>
</evidence>
<sequence>MPTSVRNLDLESSNEDESESLEAQNCNYLRRFYTSETVHNGKAFEVNRRAVLAGGNIGIGHRGPSKSAGTMNMPPPMNENAYRDQVVAIHAEVICKA</sequence>
<dbReference type="EMBL" id="CACRXK020025064">
    <property type="protein sequence ID" value="CAB4039199.1"/>
    <property type="molecule type" value="Genomic_DNA"/>
</dbReference>
<dbReference type="InterPro" id="IPR049012">
    <property type="entry name" value="Mutator_transp_dom"/>
</dbReference>
<dbReference type="AlphaFoldDB" id="A0A7D9JZR1"/>
<gene>
    <name evidence="2" type="ORF">PACLA_8A078966</name>
</gene>
<dbReference type="Proteomes" id="UP001152795">
    <property type="component" value="Unassembled WGS sequence"/>
</dbReference>
<reference evidence="2" key="1">
    <citation type="submission" date="2020-04" db="EMBL/GenBank/DDBJ databases">
        <authorList>
            <person name="Alioto T."/>
            <person name="Alioto T."/>
            <person name="Gomez Garrido J."/>
        </authorList>
    </citation>
    <scope>NUCLEOTIDE SEQUENCE</scope>
    <source>
        <strain evidence="2">A484AB</strain>
    </source>
</reference>
<accession>A0A7D9JZR1</accession>
<evidence type="ECO:0000259" key="1">
    <source>
        <dbReference type="Pfam" id="PF20700"/>
    </source>
</evidence>
<name>A0A7D9JZR1_PARCT</name>
<keyword evidence="3" id="KW-1185">Reference proteome</keyword>
<evidence type="ECO:0000313" key="3">
    <source>
        <dbReference type="Proteomes" id="UP001152795"/>
    </source>
</evidence>
<comment type="caution">
    <text evidence="2">The sequence shown here is derived from an EMBL/GenBank/DDBJ whole genome shotgun (WGS) entry which is preliminary data.</text>
</comment>
<dbReference type="OrthoDB" id="10057897at2759"/>